<feature type="region of interest" description="Disordered" evidence="3">
    <location>
        <begin position="1"/>
        <end position="55"/>
    </location>
</feature>
<dbReference type="EnsemblMetazoa" id="Aqu2.1.24772_001">
    <property type="protein sequence ID" value="Aqu2.1.24772_001"/>
    <property type="gene ID" value="Aqu2.1.24772"/>
</dbReference>
<evidence type="ECO:0000259" key="4">
    <source>
        <dbReference type="Pfam" id="PF13359"/>
    </source>
</evidence>
<protein>
    <recommendedName>
        <fullName evidence="4">DDE Tnp4 domain-containing protein</fullName>
    </recommendedName>
</protein>
<feature type="compositionally biased region" description="Acidic residues" evidence="3">
    <location>
        <begin position="44"/>
        <end position="55"/>
    </location>
</feature>
<evidence type="ECO:0000313" key="5">
    <source>
        <dbReference type="EnsemblMetazoa" id="Aqu2.1.24772_001"/>
    </source>
</evidence>
<feature type="domain" description="DDE Tnp4" evidence="4">
    <location>
        <begin position="90"/>
        <end position="127"/>
    </location>
</feature>
<accession>A0A1X7U9Z1</accession>
<name>A0A1X7U9Z1_AMPQE</name>
<sequence>MLRPNEIPSLKMPLLPTKFSTPAQRRPLVRQASFESSPVHTVQDDADDDDDEAEDGSLECADVAVNTDLTMKEIDELRLGLFEQNLAYRFGSISDKELTRRSGLLELFEPGNSVMADRGFDIEEDLALIGVRLNIPPFLKGWKQVLEKELVEQEG</sequence>
<keyword evidence="2" id="KW-0479">Metal-binding</keyword>
<dbReference type="Pfam" id="PF13359">
    <property type="entry name" value="DDE_Tnp_4"/>
    <property type="match status" value="1"/>
</dbReference>
<evidence type="ECO:0000256" key="1">
    <source>
        <dbReference type="ARBA" id="ARBA00001968"/>
    </source>
</evidence>
<evidence type="ECO:0000256" key="3">
    <source>
        <dbReference type="SAM" id="MobiDB-lite"/>
    </source>
</evidence>
<dbReference type="InterPro" id="IPR027806">
    <property type="entry name" value="HARBI1_dom"/>
</dbReference>
<reference evidence="5" key="1">
    <citation type="submission" date="2017-05" db="UniProtKB">
        <authorList>
            <consortium name="EnsemblMetazoa"/>
        </authorList>
    </citation>
    <scope>IDENTIFICATION</scope>
</reference>
<dbReference type="AlphaFoldDB" id="A0A1X7U9Z1"/>
<dbReference type="PANTHER" id="PTHR23080">
    <property type="entry name" value="THAP DOMAIN PROTEIN"/>
    <property type="match status" value="1"/>
</dbReference>
<dbReference type="GO" id="GO:0046872">
    <property type="term" value="F:metal ion binding"/>
    <property type="evidence" value="ECO:0007669"/>
    <property type="project" value="UniProtKB-KW"/>
</dbReference>
<organism evidence="5">
    <name type="scientific">Amphimedon queenslandica</name>
    <name type="common">Sponge</name>
    <dbReference type="NCBI Taxonomy" id="400682"/>
    <lineage>
        <taxon>Eukaryota</taxon>
        <taxon>Metazoa</taxon>
        <taxon>Porifera</taxon>
        <taxon>Demospongiae</taxon>
        <taxon>Heteroscleromorpha</taxon>
        <taxon>Haplosclerida</taxon>
        <taxon>Niphatidae</taxon>
        <taxon>Amphimedon</taxon>
    </lineage>
</organism>
<dbReference type="InParanoid" id="A0A1X7U9Z1"/>
<proteinExistence type="predicted"/>
<comment type="cofactor">
    <cofactor evidence="1">
        <name>a divalent metal cation</name>
        <dbReference type="ChEBI" id="CHEBI:60240"/>
    </cofactor>
</comment>
<evidence type="ECO:0000256" key="2">
    <source>
        <dbReference type="ARBA" id="ARBA00022723"/>
    </source>
</evidence>